<gene>
    <name evidence="1" type="ORF">GCM10009118_21000</name>
</gene>
<dbReference type="EMBL" id="BAAAFH010000011">
    <property type="protein sequence ID" value="GAA0875691.1"/>
    <property type="molecule type" value="Genomic_DNA"/>
</dbReference>
<proteinExistence type="predicted"/>
<comment type="caution">
    <text evidence="1">The sequence shown here is derived from an EMBL/GenBank/DDBJ whole genome shotgun (WGS) entry which is preliminary data.</text>
</comment>
<protein>
    <submittedName>
        <fullName evidence="1">Uncharacterized protein</fullName>
    </submittedName>
</protein>
<evidence type="ECO:0000313" key="2">
    <source>
        <dbReference type="Proteomes" id="UP001501126"/>
    </source>
</evidence>
<accession>A0ABP3Y5J2</accession>
<reference evidence="2" key="1">
    <citation type="journal article" date="2019" name="Int. J. Syst. Evol. Microbiol.">
        <title>The Global Catalogue of Microorganisms (GCM) 10K type strain sequencing project: providing services to taxonomists for standard genome sequencing and annotation.</title>
        <authorList>
            <consortium name="The Broad Institute Genomics Platform"/>
            <consortium name="The Broad Institute Genome Sequencing Center for Infectious Disease"/>
            <person name="Wu L."/>
            <person name="Ma J."/>
        </authorList>
    </citation>
    <scope>NUCLEOTIDE SEQUENCE [LARGE SCALE GENOMIC DNA]</scope>
    <source>
        <strain evidence="2">JCM 16083</strain>
    </source>
</reference>
<organism evidence="1 2">
    <name type="scientific">Wandonia haliotis</name>
    <dbReference type="NCBI Taxonomy" id="574963"/>
    <lineage>
        <taxon>Bacteria</taxon>
        <taxon>Pseudomonadati</taxon>
        <taxon>Bacteroidota</taxon>
        <taxon>Flavobacteriia</taxon>
        <taxon>Flavobacteriales</taxon>
        <taxon>Crocinitomicaceae</taxon>
        <taxon>Wandonia</taxon>
    </lineage>
</organism>
<evidence type="ECO:0000313" key="1">
    <source>
        <dbReference type="EMBL" id="GAA0875691.1"/>
    </source>
</evidence>
<dbReference type="Proteomes" id="UP001501126">
    <property type="component" value="Unassembled WGS sequence"/>
</dbReference>
<sequence length="211" mass="24691">MFMRLYLLKKADLLFGINHSRGYFGTSVKNEYATASAYEDVLQQTENAKSLNNQILHLPEGLSLFSSNRKTIRKKYGRPVFHLHSLPFQSKMEILFFKQTIERIRIHIECHLYENRLCMVKYKFPYADEKQSTAIRNKILSDYGYSDVSGDVSVKDDLQQVLYIKGKFGLEINYINLNNKVFSNLLSIESDTRIEDTQLHKAIQWLHLQKS</sequence>
<name>A0ABP3Y5J2_9FLAO</name>
<keyword evidence="2" id="KW-1185">Reference proteome</keyword>